<keyword evidence="9" id="KW-1185">Reference proteome</keyword>
<evidence type="ECO:0000256" key="1">
    <source>
        <dbReference type="ARBA" id="ARBA00022729"/>
    </source>
</evidence>
<feature type="transmembrane region" description="Helical" evidence="6">
    <location>
        <begin position="178"/>
        <end position="196"/>
    </location>
</feature>
<dbReference type="InterPro" id="IPR039565">
    <property type="entry name" value="BamD-like"/>
</dbReference>
<dbReference type="RefSeq" id="WP_072892785.1">
    <property type="nucleotide sequence ID" value="NZ_FQVM01000003.1"/>
</dbReference>
<organism evidence="8 9">
    <name type="scientific">Clostridium fallax</name>
    <dbReference type="NCBI Taxonomy" id="1533"/>
    <lineage>
        <taxon>Bacteria</taxon>
        <taxon>Bacillati</taxon>
        <taxon>Bacillota</taxon>
        <taxon>Clostridia</taxon>
        <taxon>Eubacteriales</taxon>
        <taxon>Clostridiaceae</taxon>
        <taxon>Clostridium</taxon>
    </lineage>
</organism>
<proteinExistence type="predicted"/>
<dbReference type="EMBL" id="FQVM01000003">
    <property type="protein sequence ID" value="SHE47987.1"/>
    <property type="molecule type" value="Genomic_DNA"/>
</dbReference>
<dbReference type="InterPro" id="IPR050498">
    <property type="entry name" value="Ycf3"/>
</dbReference>
<evidence type="ECO:0000256" key="6">
    <source>
        <dbReference type="SAM" id="Phobius"/>
    </source>
</evidence>
<dbReference type="Pfam" id="PF13525">
    <property type="entry name" value="YfiO"/>
    <property type="match status" value="1"/>
</dbReference>
<dbReference type="AlphaFoldDB" id="A0A1M4TUK6"/>
<feature type="region of interest" description="Disordered" evidence="5">
    <location>
        <begin position="219"/>
        <end position="239"/>
    </location>
</feature>
<gene>
    <name evidence="8" type="ORF">SAMN05443638_103123</name>
</gene>
<name>A0A1M4TUK6_9CLOT</name>
<keyword evidence="6" id="KW-1133">Transmembrane helix</keyword>
<accession>A0A1M4TUK6</accession>
<protein>
    <submittedName>
        <fullName evidence="8">Tetratricopeptide repeat-containing protein</fullName>
    </submittedName>
</protein>
<evidence type="ECO:0000313" key="8">
    <source>
        <dbReference type="EMBL" id="SHE47987.1"/>
    </source>
</evidence>
<dbReference type="InterPro" id="IPR019734">
    <property type="entry name" value="TPR_rpt"/>
</dbReference>
<dbReference type="Proteomes" id="UP000184035">
    <property type="component" value="Unassembled WGS sequence"/>
</dbReference>
<keyword evidence="1" id="KW-0732">Signal</keyword>
<dbReference type="OrthoDB" id="1938848at2"/>
<reference evidence="8 9" key="1">
    <citation type="submission" date="2016-11" db="EMBL/GenBank/DDBJ databases">
        <authorList>
            <person name="Jaros S."/>
            <person name="Januszkiewicz K."/>
            <person name="Wedrychowicz H."/>
        </authorList>
    </citation>
    <scope>NUCLEOTIDE SEQUENCE [LARGE SCALE GENOMIC DNA]</scope>
    <source>
        <strain evidence="8 9">DSM 2631</strain>
    </source>
</reference>
<dbReference type="SUPFAM" id="SSF48452">
    <property type="entry name" value="TPR-like"/>
    <property type="match status" value="2"/>
</dbReference>
<sequence>MSKTKYEKALRFYNKGEFDKSLSICDEIICENLKNSSALNLKGIIWYIKGNLKEAEYCWNINVEYNNDLMAKGYLKDLKIDRNRLKAYDDTLPLIKEGKFSEAIENLIFCSETDFNGINVGNGLAFCYMKKGELIKAKECIEKVLSLNPKDDVALKTLKEINHLGNSNKINYKKIMKFSSIGLGIIISAGIIYFSVNIYKNKIHNIKAKEQIAEEEKLVTEENNNENKEDISTKEESKKEDTKTLNINKLLEYINNKNYDEINNILLEFKDKETSVDDKIVLDQAKKLMDDTGVEAIYKKGVDNLKEKNYKNAIDNFSTALLYSDNSYLKGHIIYMLGNCYENSDNFKEALKYYERYIKEYPGKEYYSEVLYKLAVLYENVDINKSKDYGEKIKDKYRNSMYYNDVIRSILKK</sequence>
<evidence type="ECO:0000313" key="9">
    <source>
        <dbReference type="Proteomes" id="UP000184035"/>
    </source>
</evidence>
<evidence type="ECO:0000259" key="7">
    <source>
        <dbReference type="Pfam" id="PF13525"/>
    </source>
</evidence>
<evidence type="ECO:0000256" key="4">
    <source>
        <dbReference type="PROSITE-ProRule" id="PRU00339"/>
    </source>
</evidence>
<dbReference type="Gene3D" id="1.25.40.10">
    <property type="entry name" value="Tetratricopeptide repeat domain"/>
    <property type="match status" value="3"/>
</dbReference>
<dbReference type="PANTHER" id="PTHR44858">
    <property type="entry name" value="TETRATRICOPEPTIDE REPEAT PROTEIN 6"/>
    <property type="match status" value="1"/>
</dbReference>
<dbReference type="STRING" id="1533.SAMN05443638_103123"/>
<dbReference type="PANTHER" id="PTHR44858:SF17">
    <property type="match status" value="1"/>
</dbReference>
<dbReference type="Pfam" id="PF07719">
    <property type="entry name" value="TPR_2"/>
    <property type="match status" value="1"/>
</dbReference>
<feature type="repeat" description="TPR" evidence="4">
    <location>
        <begin position="331"/>
        <end position="364"/>
    </location>
</feature>
<keyword evidence="6" id="KW-0812">Transmembrane</keyword>
<feature type="domain" description="Outer membrane lipoprotein BamD-like" evidence="7">
    <location>
        <begin position="294"/>
        <end position="378"/>
    </location>
</feature>
<keyword evidence="2" id="KW-0677">Repeat</keyword>
<dbReference type="InterPro" id="IPR013105">
    <property type="entry name" value="TPR_2"/>
</dbReference>
<dbReference type="InterPro" id="IPR011990">
    <property type="entry name" value="TPR-like_helical_dom_sf"/>
</dbReference>
<evidence type="ECO:0000256" key="2">
    <source>
        <dbReference type="ARBA" id="ARBA00022737"/>
    </source>
</evidence>
<dbReference type="PROSITE" id="PS50005">
    <property type="entry name" value="TPR"/>
    <property type="match status" value="2"/>
</dbReference>
<keyword evidence="6" id="KW-0472">Membrane</keyword>
<feature type="repeat" description="TPR" evidence="4">
    <location>
        <begin position="118"/>
        <end position="151"/>
    </location>
</feature>
<dbReference type="SMART" id="SM00028">
    <property type="entry name" value="TPR"/>
    <property type="match status" value="4"/>
</dbReference>
<evidence type="ECO:0000256" key="5">
    <source>
        <dbReference type="SAM" id="MobiDB-lite"/>
    </source>
</evidence>
<evidence type="ECO:0000256" key="3">
    <source>
        <dbReference type="ARBA" id="ARBA00022803"/>
    </source>
</evidence>
<keyword evidence="3 4" id="KW-0802">TPR repeat</keyword>